<gene>
    <name evidence="1" type="ORF">METZ01_LOCUS304154</name>
</gene>
<proteinExistence type="predicted"/>
<dbReference type="AlphaFoldDB" id="A0A382MRV3"/>
<feature type="non-terminal residue" evidence="1">
    <location>
        <position position="1"/>
    </location>
</feature>
<name>A0A382MRV3_9ZZZZ</name>
<dbReference type="SUPFAM" id="SSF52266">
    <property type="entry name" value="SGNH hydrolase"/>
    <property type="match status" value="1"/>
</dbReference>
<protein>
    <recommendedName>
        <fullName evidence="2">SGNH hydrolase-type esterase domain-containing protein</fullName>
    </recommendedName>
</protein>
<dbReference type="EMBL" id="UINC01095314">
    <property type="protein sequence ID" value="SVC51300.1"/>
    <property type="molecule type" value="Genomic_DNA"/>
</dbReference>
<sequence>MNIRYELAPQLKLYDEIGFEWVPHLMFTQTSNFRSEIVNTDCCGLRFNEKPNLNQSIFDEKITGKKSVLIGGSTAFGVGSSSDQKTISSLLSNSPDYHFYNLGGRAFNGFQELILYQSLVGKLNGVEKIVIFSGLNDLYFFSGMNFDDNFIGPFFFSRQFFDGMDRGNLSPLRALAKLLLGSLISDKVNWGNITKGQLLKYIFDPHFRRELNNTTPNHTTHITLESIVLRNLSLWSAISNGLGVKVYYFLQPLIGWGKDPSKEEQKIIEFINSNTRKFPSHKIMNNLKSLDQYYSYQTLL</sequence>
<feature type="non-terminal residue" evidence="1">
    <location>
        <position position="300"/>
    </location>
</feature>
<accession>A0A382MRV3</accession>
<evidence type="ECO:0008006" key="2">
    <source>
        <dbReference type="Google" id="ProtNLM"/>
    </source>
</evidence>
<organism evidence="1">
    <name type="scientific">marine metagenome</name>
    <dbReference type="NCBI Taxonomy" id="408172"/>
    <lineage>
        <taxon>unclassified sequences</taxon>
        <taxon>metagenomes</taxon>
        <taxon>ecological metagenomes</taxon>
    </lineage>
</organism>
<evidence type="ECO:0000313" key="1">
    <source>
        <dbReference type="EMBL" id="SVC51300.1"/>
    </source>
</evidence>
<reference evidence="1" key="1">
    <citation type="submission" date="2018-05" db="EMBL/GenBank/DDBJ databases">
        <authorList>
            <person name="Lanie J.A."/>
            <person name="Ng W.-L."/>
            <person name="Kazmierczak K.M."/>
            <person name="Andrzejewski T.M."/>
            <person name="Davidsen T.M."/>
            <person name="Wayne K.J."/>
            <person name="Tettelin H."/>
            <person name="Glass J.I."/>
            <person name="Rusch D."/>
            <person name="Podicherti R."/>
            <person name="Tsui H.-C.T."/>
            <person name="Winkler M.E."/>
        </authorList>
    </citation>
    <scope>NUCLEOTIDE SEQUENCE</scope>
</reference>